<name>A0A061SE94_9CHLO</name>
<evidence type="ECO:0000256" key="3">
    <source>
        <dbReference type="ARBA" id="ARBA00015798"/>
    </source>
</evidence>
<evidence type="ECO:0000256" key="4">
    <source>
        <dbReference type="ARBA" id="ARBA00022602"/>
    </source>
</evidence>
<evidence type="ECO:0000259" key="11">
    <source>
        <dbReference type="Pfam" id="PF00432"/>
    </source>
</evidence>
<evidence type="ECO:0000256" key="9">
    <source>
        <dbReference type="RuleBase" id="RU365056"/>
    </source>
</evidence>
<evidence type="ECO:0000313" key="12">
    <source>
        <dbReference type="EMBL" id="JAC81394.1"/>
    </source>
</evidence>
<sequence>MLDFFPLSDTVLDQIRLNEQVSERYARLKTEYAEQKIPGDEPLQLQCEAHYAYCVTALGELPSGFVSLDASRPWIVYWALHSIALLDAPLPGEPDYPPSSPSDADIVKFLQACQHPLGGFGGGPGQLAHLAPTYAAVCALVTLGTSEALSAIDRPKMLGYLERMCVPRNRGGGFTVHDGGEVDVRGCFTALAVAHILGLDVNRLGELADAAGYVQRCQTYEGGIGGEPGNEAHGGYTFCGVAALALLGRLDAIDLRALLRWAASCQGGVEGGFMGRTNKLVDGCYSWWQGGVFPIIHSHLQLLLAQLPGPADAELRLGAYCTAVRGGGGSGEYTGAPRPRPLAPKEHAEALAARLSAEAKELHLRAKSEEAACTEAEKETGAIPVESEEAVEALVRRAEASSKGAERAAQLCEQLGSAAQSIFPPEAPEQEAEAGAGGCPPAPFAAEALQAWVLANCQVPEQGGLRDKPGKSRDFYHTCYCLSGLSAAQHAPGAKVLGPRSNLLARVDPVVNVVASKLEKARSFFDSRT</sequence>
<dbReference type="AlphaFoldDB" id="A0A061SE94"/>
<comment type="function">
    <text evidence="9">Catalyzes the transfer of a farnesyl moiety from farnesyl diphosphate to a cysteine at the fourth position from the C-terminus of several proteins. The beta subunit is responsible for peptide-binding.</text>
</comment>
<evidence type="ECO:0000256" key="5">
    <source>
        <dbReference type="ARBA" id="ARBA00022679"/>
    </source>
</evidence>
<dbReference type="SUPFAM" id="SSF48239">
    <property type="entry name" value="Terpenoid cyclases/Protein prenyltransferases"/>
    <property type="match status" value="1"/>
</dbReference>
<comment type="similarity">
    <text evidence="1 9">Belongs to the protein prenyltransferase subunit beta family.</text>
</comment>
<evidence type="ECO:0000256" key="2">
    <source>
        <dbReference type="ARBA" id="ARBA00012702"/>
    </source>
</evidence>
<dbReference type="CDD" id="cd02893">
    <property type="entry name" value="FTase"/>
    <property type="match status" value="1"/>
</dbReference>
<organism evidence="12">
    <name type="scientific">Tetraselmis sp. GSL018</name>
    <dbReference type="NCBI Taxonomy" id="582737"/>
    <lineage>
        <taxon>Eukaryota</taxon>
        <taxon>Viridiplantae</taxon>
        <taxon>Chlorophyta</taxon>
        <taxon>core chlorophytes</taxon>
        <taxon>Chlorodendrophyceae</taxon>
        <taxon>Chlorodendrales</taxon>
        <taxon>Chlorodendraceae</taxon>
        <taxon>Tetraselmis</taxon>
    </lineage>
</organism>
<evidence type="ECO:0000256" key="8">
    <source>
        <dbReference type="ARBA" id="ARBA00022833"/>
    </source>
</evidence>
<dbReference type="InterPro" id="IPR008930">
    <property type="entry name" value="Terpenoid_cyclase/PrenylTrfase"/>
</dbReference>
<evidence type="ECO:0000256" key="10">
    <source>
        <dbReference type="SAM" id="Coils"/>
    </source>
</evidence>
<dbReference type="Gene3D" id="1.50.10.20">
    <property type="match status" value="1"/>
</dbReference>
<dbReference type="EMBL" id="GBEZ01003770">
    <property type="protein sequence ID" value="JAC81394.1"/>
    <property type="molecule type" value="Transcribed_RNA"/>
</dbReference>
<feature type="domain" description="Prenyltransferase alpha-alpha toroid" evidence="11">
    <location>
        <begin position="45"/>
        <end position="513"/>
    </location>
</feature>
<dbReference type="GO" id="GO:0008270">
    <property type="term" value="F:zinc ion binding"/>
    <property type="evidence" value="ECO:0007669"/>
    <property type="project" value="UniProtKB-UniRule"/>
</dbReference>
<comment type="catalytic activity">
    <reaction evidence="9">
        <text>L-cysteinyl-[protein] + (2E,6E)-farnesyl diphosphate = S-(2E,6E)-farnesyl-L-cysteinyl-[protein] + diphosphate</text>
        <dbReference type="Rhea" id="RHEA:13345"/>
        <dbReference type="Rhea" id="RHEA-COMP:10131"/>
        <dbReference type="Rhea" id="RHEA-COMP:11535"/>
        <dbReference type="ChEBI" id="CHEBI:29950"/>
        <dbReference type="ChEBI" id="CHEBI:33019"/>
        <dbReference type="ChEBI" id="CHEBI:86019"/>
        <dbReference type="ChEBI" id="CHEBI:175763"/>
    </reaction>
</comment>
<keyword evidence="10" id="KW-0175">Coiled coil</keyword>
<dbReference type="GO" id="GO:0097354">
    <property type="term" value="P:prenylation"/>
    <property type="evidence" value="ECO:0007669"/>
    <property type="project" value="UniProtKB-UniRule"/>
</dbReference>
<evidence type="ECO:0000256" key="1">
    <source>
        <dbReference type="ARBA" id="ARBA00010497"/>
    </source>
</evidence>
<dbReference type="GO" id="GO:0004660">
    <property type="term" value="F:protein farnesyltransferase activity"/>
    <property type="evidence" value="ECO:0007669"/>
    <property type="project" value="UniProtKB-UniRule"/>
</dbReference>
<comment type="cofactor">
    <cofactor evidence="9">
        <name>Zn(2+)</name>
        <dbReference type="ChEBI" id="CHEBI:29105"/>
    </cofactor>
    <text evidence="9">Binds 1 zinc ion per subunit.</text>
</comment>
<dbReference type="InterPro" id="IPR045089">
    <property type="entry name" value="PGGT1B-like"/>
</dbReference>
<reference evidence="12" key="1">
    <citation type="submission" date="2014-05" db="EMBL/GenBank/DDBJ databases">
        <title>The transcriptome of the halophilic microalga Tetraselmis sp. GSL018 isolated from the Great Salt Lake, Utah.</title>
        <authorList>
            <person name="Jinkerson R.E."/>
            <person name="D'Adamo S."/>
            <person name="Posewitz M.C."/>
        </authorList>
    </citation>
    <scope>NUCLEOTIDE SEQUENCE</scope>
    <source>
        <strain evidence="12">GSL018</strain>
    </source>
</reference>
<evidence type="ECO:0000256" key="6">
    <source>
        <dbReference type="ARBA" id="ARBA00022723"/>
    </source>
</evidence>
<dbReference type="InterPro" id="IPR026872">
    <property type="entry name" value="FTB"/>
</dbReference>
<dbReference type="PANTHER" id="PTHR11774">
    <property type="entry name" value="GERANYLGERANYL TRANSFERASE TYPE BETA SUBUNIT"/>
    <property type="match status" value="1"/>
</dbReference>
<proteinExistence type="inferred from homology"/>
<accession>A0A061SE94</accession>
<comment type="subunit">
    <text evidence="9">Heterodimer of FTA and FTB.</text>
</comment>
<keyword evidence="7" id="KW-0677">Repeat</keyword>
<feature type="coiled-coil region" evidence="10">
    <location>
        <begin position="345"/>
        <end position="379"/>
    </location>
</feature>
<keyword evidence="6 9" id="KW-0479">Metal-binding</keyword>
<keyword evidence="5 9" id="KW-0808">Transferase</keyword>
<keyword evidence="8 9" id="KW-0862">Zinc</keyword>
<dbReference type="InterPro" id="IPR001330">
    <property type="entry name" value="Prenyltrans"/>
</dbReference>
<dbReference type="GO" id="GO:0005965">
    <property type="term" value="C:protein farnesyltransferase complex"/>
    <property type="evidence" value="ECO:0007669"/>
    <property type="project" value="UniProtKB-UniRule"/>
</dbReference>
<evidence type="ECO:0000256" key="7">
    <source>
        <dbReference type="ARBA" id="ARBA00022737"/>
    </source>
</evidence>
<dbReference type="Pfam" id="PF00432">
    <property type="entry name" value="Prenyltrans"/>
    <property type="match status" value="1"/>
</dbReference>
<protein>
    <recommendedName>
        <fullName evidence="3 9">Protein farnesyltransferase subunit beta</fullName>
        <shortName evidence="9">FTase-beta</shortName>
        <ecNumber evidence="2 9">2.5.1.58</ecNumber>
    </recommendedName>
</protein>
<dbReference type="PANTHER" id="PTHR11774:SF6">
    <property type="entry name" value="PROTEIN FARNESYLTRANSFERASE SUBUNIT BETA"/>
    <property type="match status" value="1"/>
</dbReference>
<gene>
    <name evidence="12" type="primary">FNTB</name>
    <name evidence="12" type="ORF">TSPGSL018_8030</name>
</gene>
<dbReference type="EC" id="2.5.1.58" evidence="2 9"/>
<keyword evidence="4 9" id="KW-0637">Prenyltransferase</keyword>